<dbReference type="EMBL" id="DS549179">
    <property type="protein sequence ID" value="EDR26486.1"/>
    <property type="molecule type" value="Genomic_DNA"/>
</dbReference>
<dbReference type="RefSeq" id="XP_001737238.1">
    <property type="nucleotide sequence ID" value="XM_001737186.1"/>
</dbReference>
<proteinExistence type="predicted"/>
<keyword evidence="3" id="KW-1185">Reference proteome</keyword>
<reference evidence="3" key="1">
    <citation type="submission" date="2007-12" db="EMBL/GenBank/DDBJ databases">
        <title>Annotation of Entamoeba dispar SAW760.</title>
        <authorList>
            <person name="Lorenzi H."/>
            <person name="Inman J."/>
            <person name="Schobel S."/>
            <person name="Amedeo P."/>
            <person name="Caler E."/>
        </authorList>
    </citation>
    <scope>NUCLEOTIDE SEQUENCE [LARGE SCALE GENOMIC DNA]</scope>
    <source>
        <strain evidence="3">ATCC PRA-260 / SAW760</strain>
    </source>
</reference>
<accession>B0EG59</accession>
<feature type="compositionally biased region" description="Basic residues" evidence="1">
    <location>
        <begin position="258"/>
        <end position="273"/>
    </location>
</feature>
<dbReference type="OMA" id="ACKTEKC"/>
<dbReference type="VEuPathDB" id="AmoebaDB:EDI_115960"/>
<organism evidence="3">
    <name type="scientific">Entamoeba dispar (strain ATCC PRA-260 / SAW760)</name>
    <dbReference type="NCBI Taxonomy" id="370354"/>
    <lineage>
        <taxon>Eukaryota</taxon>
        <taxon>Amoebozoa</taxon>
        <taxon>Evosea</taxon>
        <taxon>Archamoebae</taxon>
        <taxon>Mastigamoebida</taxon>
        <taxon>Entamoebidae</taxon>
        <taxon>Entamoeba</taxon>
    </lineage>
</organism>
<feature type="region of interest" description="Disordered" evidence="1">
    <location>
        <begin position="249"/>
        <end position="273"/>
    </location>
</feature>
<evidence type="ECO:0000313" key="2">
    <source>
        <dbReference type="EMBL" id="EDR26486.1"/>
    </source>
</evidence>
<feature type="region of interest" description="Disordered" evidence="1">
    <location>
        <begin position="140"/>
        <end position="170"/>
    </location>
</feature>
<gene>
    <name evidence="2" type="ORF">EDI_115960</name>
</gene>
<dbReference type="eggNOG" id="ENOG502RCQY">
    <property type="taxonomic scope" value="Eukaryota"/>
</dbReference>
<feature type="compositionally biased region" description="Basic and acidic residues" evidence="1">
    <location>
        <begin position="140"/>
        <end position="150"/>
    </location>
</feature>
<evidence type="ECO:0000313" key="3">
    <source>
        <dbReference type="Proteomes" id="UP000008076"/>
    </source>
</evidence>
<name>B0EG59_ENTDS</name>
<dbReference type="GeneID" id="5882261"/>
<dbReference type="AlphaFoldDB" id="B0EG59"/>
<sequence length="288" mass="32380">MSCGCQTNFDSCSSFTQNETNDLSIACLMPSTDVVLENNTSSKNYFSTETKTPSLSVFDNSSSVIKKREEMTGIEKGTILTTDNKNQSIVTNGSKEVMTKENQNSTQQLEKDIVLEQQTGICSTFHPSVCCEEYSSKEEIKKSEEKEKTKNQSQTSSTSIEEDISTDKEDFEEDFKELAQSEVHLFEQASAIFLTASNNIKLKKESGITKDELEVIRRACDVLGSGIEESSINQEELDKIFLQSDSTISNSSEDYQHHNKNKEKKPKQNQGLKRVKRVISVHSTLQHH</sequence>
<feature type="compositionally biased region" description="Acidic residues" evidence="1">
    <location>
        <begin position="160"/>
        <end position="170"/>
    </location>
</feature>
<protein>
    <submittedName>
        <fullName evidence="2">Uncharacterized protein</fullName>
    </submittedName>
</protein>
<dbReference type="OrthoDB" id="29575at2759"/>
<dbReference type="Proteomes" id="UP000008076">
    <property type="component" value="Unassembled WGS sequence"/>
</dbReference>
<dbReference type="KEGG" id="edi:EDI_115960"/>
<evidence type="ECO:0000256" key="1">
    <source>
        <dbReference type="SAM" id="MobiDB-lite"/>
    </source>
</evidence>